<evidence type="ECO:0000313" key="8">
    <source>
        <dbReference type="EMBL" id="KAJ6643483.1"/>
    </source>
</evidence>
<name>A0A9Q0S4C9_9DIPT</name>
<dbReference type="GO" id="GO:0005634">
    <property type="term" value="C:nucleus"/>
    <property type="evidence" value="ECO:0007669"/>
    <property type="project" value="UniProtKB-SubCell"/>
</dbReference>
<accession>A0A9Q0S4C9</accession>
<dbReference type="FunFam" id="2.30.36.70:FF:000003">
    <property type="entry name" value="Actin-related protein 6"/>
    <property type="match status" value="1"/>
</dbReference>
<keyword evidence="4" id="KW-0963">Cytoplasm</keyword>
<evidence type="ECO:0000256" key="3">
    <source>
        <dbReference type="ARBA" id="ARBA00005665"/>
    </source>
</evidence>
<reference evidence="8" key="1">
    <citation type="submission" date="2022-07" db="EMBL/GenBank/DDBJ databases">
        <authorList>
            <person name="Trinca V."/>
            <person name="Uliana J.V.C."/>
            <person name="Torres T.T."/>
            <person name="Ward R.J."/>
            <person name="Monesi N."/>
        </authorList>
    </citation>
    <scope>NUCLEOTIDE SEQUENCE</scope>
    <source>
        <strain evidence="8">HSMRA1968</strain>
        <tissue evidence="8">Whole embryos</tissue>
    </source>
</reference>
<dbReference type="InterPro" id="IPR004000">
    <property type="entry name" value="Actin"/>
</dbReference>
<dbReference type="GO" id="GO:0005856">
    <property type="term" value="C:cytoskeleton"/>
    <property type="evidence" value="ECO:0007669"/>
    <property type="project" value="UniProtKB-SubCell"/>
</dbReference>
<dbReference type="AlphaFoldDB" id="A0A9Q0S4C9"/>
<keyword evidence="9" id="KW-1185">Reference proteome</keyword>
<comment type="caution">
    <text evidence="8">The sequence shown here is derived from an EMBL/GenBank/DDBJ whole genome shotgun (WGS) entry which is preliminary data.</text>
</comment>
<dbReference type="SMART" id="SM00268">
    <property type="entry name" value="ACTIN"/>
    <property type="match status" value="1"/>
</dbReference>
<dbReference type="CDD" id="cd10210">
    <property type="entry name" value="ASKHA_NBD_Arp6"/>
    <property type="match status" value="1"/>
</dbReference>
<protein>
    <recommendedName>
        <fullName evidence="7">Actin-related protein 6</fullName>
    </recommendedName>
</protein>
<evidence type="ECO:0000256" key="7">
    <source>
        <dbReference type="ARBA" id="ARBA00074635"/>
    </source>
</evidence>
<dbReference type="OrthoDB" id="6220758at2759"/>
<evidence type="ECO:0000313" key="9">
    <source>
        <dbReference type="Proteomes" id="UP001151699"/>
    </source>
</evidence>
<sequence>MVNNIATILDNGAYATKIGSSESKEPKIIPNCIMKAKSERRRPFIGNQIDDCRDASGLFYILAFQKGYLINWDVQKTVWDYIFGQDCCAVDFSNPFILTEPQFNFGSIQEAITEIFFEEYECETLFRTTAADLSSYNFETNATNKPLCSVVVDMGYSFTHIIPFIKGKKVKEGIRRIDIGGKLLTNHLKEIISYRQLNVMDESYVINQVKEDACFVSQNFNSDMKIARKKFPENTIVQDYVLPDFTSIRRGFLCDPVPSRENRDQQTLRLTNERFTIPELLLNPSDIGIYQCGVPEAVMESVRACPPEAIPHLLANIVVVGGCALFAGMESRLFAEIRALAPDDIEVNVTVPKNPQTYPWEGGVMLSQNPEFLGMCMSREEYDEEGIRGATYKCHLWMSLVIKQKTFVSFKRSQQKQNLNKTQNVWGQIFTFILYVAIDKIDPAQRAMKETDQK</sequence>
<feature type="non-terminal residue" evidence="8">
    <location>
        <position position="1"/>
    </location>
</feature>
<evidence type="ECO:0000256" key="5">
    <source>
        <dbReference type="ARBA" id="ARBA00023212"/>
    </source>
</evidence>
<organism evidence="8 9">
    <name type="scientific">Pseudolycoriella hygida</name>
    <dbReference type="NCBI Taxonomy" id="35572"/>
    <lineage>
        <taxon>Eukaryota</taxon>
        <taxon>Metazoa</taxon>
        <taxon>Ecdysozoa</taxon>
        <taxon>Arthropoda</taxon>
        <taxon>Hexapoda</taxon>
        <taxon>Insecta</taxon>
        <taxon>Pterygota</taxon>
        <taxon>Neoptera</taxon>
        <taxon>Endopterygota</taxon>
        <taxon>Diptera</taxon>
        <taxon>Nematocera</taxon>
        <taxon>Sciaroidea</taxon>
        <taxon>Sciaridae</taxon>
        <taxon>Pseudolycoriella</taxon>
    </lineage>
</organism>
<dbReference type="Gene3D" id="3.90.640.10">
    <property type="entry name" value="Actin, Chain A, domain 4"/>
    <property type="match status" value="1"/>
</dbReference>
<evidence type="ECO:0000256" key="2">
    <source>
        <dbReference type="ARBA" id="ARBA00004245"/>
    </source>
</evidence>
<gene>
    <name evidence="8" type="primary">Arp6</name>
    <name evidence="8" type="ORF">Bhyg_08445</name>
</gene>
<comment type="subcellular location">
    <subcellularLocation>
        <location evidence="2">Cytoplasm</location>
        <location evidence="2">Cytoskeleton</location>
    </subcellularLocation>
    <subcellularLocation>
        <location evidence="1">Nucleus</location>
    </subcellularLocation>
</comment>
<dbReference type="Pfam" id="PF00022">
    <property type="entry name" value="Actin"/>
    <property type="match status" value="1"/>
</dbReference>
<dbReference type="Gene3D" id="3.30.420.40">
    <property type="match status" value="2"/>
</dbReference>
<dbReference type="FunFam" id="3.90.640.10:FF:000014">
    <property type="entry name" value="Putative actin-related protein 6"/>
    <property type="match status" value="1"/>
</dbReference>
<dbReference type="EMBL" id="WJQU01000002">
    <property type="protein sequence ID" value="KAJ6643483.1"/>
    <property type="molecule type" value="Genomic_DNA"/>
</dbReference>
<dbReference type="PANTHER" id="PTHR11937">
    <property type="entry name" value="ACTIN"/>
    <property type="match status" value="1"/>
</dbReference>
<evidence type="ECO:0000256" key="4">
    <source>
        <dbReference type="ARBA" id="ARBA00022490"/>
    </source>
</evidence>
<evidence type="ECO:0000256" key="1">
    <source>
        <dbReference type="ARBA" id="ARBA00004123"/>
    </source>
</evidence>
<evidence type="ECO:0000256" key="6">
    <source>
        <dbReference type="ARBA" id="ARBA00023242"/>
    </source>
</evidence>
<comment type="similarity">
    <text evidence="3">Belongs to the actin family. ARP6 subfamily.</text>
</comment>
<keyword evidence="5" id="KW-0206">Cytoskeleton</keyword>
<proteinExistence type="inferred from homology"/>
<dbReference type="Gene3D" id="2.30.36.70">
    <property type="entry name" value="Actin, Chain A, domain 2"/>
    <property type="match status" value="1"/>
</dbReference>
<dbReference type="InterPro" id="IPR043129">
    <property type="entry name" value="ATPase_NBD"/>
</dbReference>
<dbReference type="Proteomes" id="UP001151699">
    <property type="component" value="Chromosome B"/>
</dbReference>
<dbReference type="SUPFAM" id="SSF53067">
    <property type="entry name" value="Actin-like ATPase domain"/>
    <property type="match status" value="2"/>
</dbReference>
<keyword evidence="6" id="KW-0539">Nucleus</keyword>